<sequence>MEAKKQIFHNQHEKWCLNVALPFCGKVIRHRAFRQYLVVDAQIRLDRPLEIWADLSPYLVSRNTFIEHFSNSVSLACFASSQEKIFHAHGSQWTMGERTSRLWHNLSGCNLTITFGSALRLAQNEHSGSEEHIRV</sequence>
<gene>
    <name evidence="1" type="ORF">FRD01_10140</name>
</gene>
<evidence type="ECO:0000313" key="2">
    <source>
        <dbReference type="Proteomes" id="UP000321595"/>
    </source>
</evidence>
<dbReference type="AlphaFoldDB" id="A0A5B8XPZ7"/>
<reference evidence="1 2" key="1">
    <citation type="submission" date="2019-08" db="EMBL/GenBank/DDBJ databases">
        <authorList>
            <person name="Liang Q."/>
        </authorList>
    </citation>
    <scope>NUCLEOTIDE SEQUENCE [LARGE SCALE GENOMIC DNA]</scope>
    <source>
        <strain evidence="1 2">V1718</strain>
    </source>
</reference>
<keyword evidence="2" id="KW-1185">Reference proteome</keyword>
<organism evidence="1 2">
    <name type="scientific">Microvenator marinus</name>
    <dbReference type="NCBI Taxonomy" id="2600177"/>
    <lineage>
        <taxon>Bacteria</taxon>
        <taxon>Deltaproteobacteria</taxon>
        <taxon>Bradymonadales</taxon>
        <taxon>Microvenatoraceae</taxon>
        <taxon>Microvenator</taxon>
    </lineage>
</organism>
<name>A0A5B8XPZ7_9DELT</name>
<protein>
    <submittedName>
        <fullName evidence="1">Uncharacterized protein</fullName>
    </submittedName>
</protein>
<dbReference type="RefSeq" id="WP_146959279.1">
    <property type="nucleotide sequence ID" value="NZ_CP042467.1"/>
</dbReference>
<dbReference type="EMBL" id="CP042467">
    <property type="protein sequence ID" value="QED27594.1"/>
    <property type="molecule type" value="Genomic_DNA"/>
</dbReference>
<accession>A0A5B8XPZ7</accession>
<evidence type="ECO:0000313" key="1">
    <source>
        <dbReference type="EMBL" id="QED27594.1"/>
    </source>
</evidence>
<proteinExistence type="predicted"/>
<dbReference type="KEGG" id="bbae:FRD01_10140"/>
<dbReference type="Proteomes" id="UP000321595">
    <property type="component" value="Chromosome"/>
</dbReference>